<dbReference type="Proteomes" id="UP001286313">
    <property type="component" value="Unassembled WGS sequence"/>
</dbReference>
<gene>
    <name evidence="1" type="ORF">Pcinc_040842</name>
</gene>
<dbReference type="EMBL" id="JAWQEG010007351">
    <property type="protein sequence ID" value="KAK3852573.1"/>
    <property type="molecule type" value="Genomic_DNA"/>
</dbReference>
<evidence type="ECO:0000313" key="1">
    <source>
        <dbReference type="EMBL" id="KAK3852573.1"/>
    </source>
</evidence>
<keyword evidence="2" id="KW-1185">Reference proteome</keyword>
<evidence type="ECO:0000313" key="2">
    <source>
        <dbReference type="Proteomes" id="UP001286313"/>
    </source>
</evidence>
<accession>A0AAE1BLE5</accession>
<comment type="caution">
    <text evidence="1">The sequence shown here is derived from an EMBL/GenBank/DDBJ whole genome shotgun (WGS) entry which is preliminary data.</text>
</comment>
<name>A0AAE1BLE5_PETCI</name>
<dbReference type="AlphaFoldDB" id="A0AAE1BLE5"/>
<sequence length="110" mass="13023">MTHSWISDYTKPRHTSFLHPHTSFLHPHTSSYTLTPHSHTLTPRLVMHNISRDIMMTKLLYSTINSAHPNFTTTTTKMTRDNKQDMKLIRDKLVVSWEGRNRQCDLYRND</sequence>
<proteinExistence type="predicted"/>
<reference evidence="1" key="1">
    <citation type="submission" date="2023-10" db="EMBL/GenBank/DDBJ databases">
        <title>Genome assemblies of two species of porcelain crab, Petrolisthes cinctipes and Petrolisthes manimaculis (Anomura: Porcellanidae).</title>
        <authorList>
            <person name="Angst P."/>
        </authorList>
    </citation>
    <scope>NUCLEOTIDE SEQUENCE</scope>
    <source>
        <strain evidence="1">PB745_01</strain>
        <tissue evidence="1">Gill</tissue>
    </source>
</reference>
<organism evidence="1 2">
    <name type="scientific">Petrolisthes cinctipes</name>
    <name type="common">Flat porcelain crab</name>
    <dbReference type="NCBI Taxonomy" id="88211"/>
    <lineage>
        <taxon>Eukaryota</taxon>
        <taxon>Metazoa</taxon>
        <taxon>Ecdysozoa</taxon>
        <taxon>Arthropoda</taxon>
        <taxon>Crustacea</taxon>
        <taxon>Multicrustacea</taxon>
        <taxon>Malacostraca</taxon>
        <taxon>Eumalacostraca</taxon>
        <taxon>Eucarida</taxon>
        <taxon>Decapoda</taxon>
        <taxon>Pleocyemata</taxon>
        <taxon>Anomura</taxon>
        <taxon>Galatheoidea</taxon>
        <taxon>Porcellanidae</taxon>
        <taxon>Petrolisthes</taxon>
    </lineage>
</organism>
<protein>
    <submittedName>
        <fullName evidence="1">Uncharacterized protein</fullName>
    </submittedName>
</protein>